<comment type="caution">
    <text evidence="9">The sequence shown here is derived from an EMBL/GenBank/DDBJ whole genome shotgun (WGS) entry which is preliminary data.</text>
</comment>
<keyword evidence="6" id="KW-0676">Redox-active center</keyword>
<dbReference type="AlphaFoldDB" id="A0A9N9BKE7"/>
<comment type="subcellular location">
    <subcellularLocation>
        <location evidence="2">Endoplasmic reticulum lumen</location>
    </subcellularLocation>
</comment>
<dbReference type="PANTHER" id="PTHR45815">
    <property type="entry name" value="PROTEIN DISULFIDE-ISOMERASE A6"/>
    <property type="match status" value="1"/>
</dbReference>
<evidence type="ECO:0000256" key="6">
    <source>
        <dbReference type="ARBA" id="ARBA00023284"/>
    </source>
</evidence>
<dbReference type="EMBL" id="CAJVPZ010006054">
    <property type="protein sequence ID" value="CAG8568985.1"/>
    <property type="molecule type" value="Genomic_DNA"/>
</dbReference>
<evidence type="ECO:0000256" key="1">
    <source>
        <dbReference type="ARBA" id="ARBA00001182"/>
    </source>
</evidence>
<evidence type="ECO:0000313" key="9">
    <source>
        <dbReference type="EMBL" id="CAG8568985.1"/>
    </source>
</evidence>
<keyword evidence="4" id="KW-1015">Disulfide bond</keyword>
<evidence type="ECO:0000256" key="4">
    <source>
        <dbReference type="ARBA" id="ARBA00023157"/>
    </source>
</evidence>
<evidence type="ECO:0000256" key="3">
    <source>
        <dbReference type="ARBA" id="ARBA00012723"/>
    </source>
</evidence>
<name>A0A9N9BKE7_9GLOM</name>
<dbReference type="InterPro" id="IPR057305">
    <property type="entry name" value="Thioredox_PDIA6_C"/>
</dbReference>
<dbReference type="Pfam" id="PF24541">
    <property type="entry name" value="Thioredox_PDIA6_C"/>
    <property type="match status" value="1"/>
</dbReference>
<dbReference type="InterPro" id="IPR036249">
    <property type="entry name" value="Thioredoxin-like_sf"/>
</dbReference>
<evidence type="ECO:0000256" key="7">
    <source>
        <dbReference type="SAM" id="MobiDB-lite"/>
    </source>
</evidence>
<dbReference type="OrthoDB" id="427280at2759"/>
<gene>
    <name evidence="9" type="ORF">RFULGI_LOCUS5377</name>
</gene>
<sequence>MEFKVNVTSNSLPILLHLKFMIYLVSGFPTIKLFPSKSIEDEEIIGRYSKTPKDYTGQRTAKAIVDYAIAEIPSYVHVISNDYKIRKAFTMDEFFAKETVSKVVLFTNKNQTTPLYKALSCEFHKRLIFGEVKEKESAIVEKFGIKGFPKLFVVPSSSNEAIEFKESVAEHSNNLEILRKVKKKFHEQSTIDKKLSLRFFWFNALSKESKKLIKDFKLSDMFPNLMILNPNRKVYRPHIGPFDEEGIEKFLNDIAKGRGSSYEYNFDVSVEEKIEKKVDEKKVEKDDEKVEKKDDEKVKKRDDEKIEKRDDEKVEKKDDEKVEKKDDEKVEKRDDEKVEKRDDGKTEKKVDEKIEKKDDKIEKKDEKSEKKDEKITDEKRHDEL</sequence>
<dbReference type="PANTHER" id="PTHR45815:SF3">
    <property type="entry name" value="PROTEIN DISULFIDE-ISOMERASE A6"/>
    <property type="match status" value="1"/>
</dbReference>
<dbReference type="GO" id="GO:0005788">
    <property type="term" value="C:endoplasmic reticulum lumen"/>
    <property type="evidence" value="ECO:0007669"/>
    <property type="project" value="UniProtKB-SubCell"/>
</dbReference>
<evidence type="ECO:0000256" key="2">
    <source>
        <dbReference type="ARBA" id="ARBA00004319"/>
    </source>
</evidence>
<keyword evidence="5" id="KW-0413">Isomerase</keyword>
<protein>
    <recommendedName>
        <fullName evidence="3">protein disulfide-isomerase</fullName>
        <ecNumber evidence="3">5.3.4.1</ecNumber>
    </recommendedName>
</protein>
<feature type="domain" description="PDIA6-like C-terminal thioredoxin-like" evidence="8">
    <location>
        <begin position="154"/>
        <end position="259"/>
    </location>
</feature>
<organism evidence="9 10">
    <name type="scientific">Racocetra fulgida</name>
    <dbReference type="NCBI Taxonomy" id="60492"/>
    <lineage>
        <taxon>Eukaryota</taxon>
        <taxon>Fungi</taxon>
        <taxon>Fungi incertae sedis</taxon>
        <taxon>Mucoromycota</taxon>
        <taxon>Glomeromycotina</taxon>
        <taxon>Glomeromycetes</taxon>
        <taxon>Diversisporales</taxon>
        <taxon>Gigasporaceae</taxon>
        <taxon>Racocetra</taxon>
    </lineage>
</organism>
<reference evidence="9" key="1">
    <citation type="submission" date="2021-06" db="EMBL/GenBank/DDBJ databases">
        <authorList>
            <person name="Kallberg Y."/>
            <person name="Tangrot J."/>
            <person name="Rosling A."/>
        </authorList>
    </citation>
    <scope>NUCLEOTIDE SEQUENCE</scope>
    <source>
        <strain evidence="9">IN212</strain>
    </source>
</reference>
<evidence type="ECO:0000256" key="5">
    <source>
        <dbReference type="ARBA" id="ARBA00023235"/>
    </source>
</evidence>
<proteinExistence type="predicted"/>
<comment type="catalytic activity">
    <reaction evidence="1">
        <text>Catalyzes the rearrangement of -S-S- bonds in proteins.</text>
        <dbReference type="EC" id="5.3.4.1"/>
    </reaction>
</comment>
<dbReference type="EC" id="5.3.4.1" evidence="3"/>
<evidence type="ECO:0000313" key="10">
    <source>
        <dbReference type="Proteomes" id="UP000789396"/>
    </source>
</evidence>
<dbReference type="GO" id="GO:0034976">
    <property type="term" value="P:response to endoplasmic reticulum stress"/>
    <property type="evidence" value="ECO:0007669"/>
    <property type="project" value="TreeGrafter"/>
</dbReference>
<keyword evidence="10" id="KW-1185">Reference proteome</keyword>
<evidence type="ECO:0000259" key="8">
    <source>
        <dbReference type="Pfam" id="PF24541"/>
    </source>
</evidence>
<dbReference type="GO" id="GO:0015035">
    <property type="term" value="F:protein-disulfide reductase activity"/>
    <property type="evidence" value="ECO:0007669"/>
    <property type="project" value="TreeGrafter"/>
</dbReference>
<dbReference type="GO" id="GO:0003756">
    <property type="term" value="F:protein disulfide isomerase activity"/>
    <property type="evidence" value="ECO:0007669"/>
    <property type="project" value="UniProtKB-EC"/>
</dbReference>
<feature type="region of interest" description="Disordered" evidence="7">
    <location>
        <begin position="285"/>
        <end position="384"/>
    </location>
</feature>
<dbReference type="Proteomes" id="UP000789396">
    <property type="component" value="Unassembled WGS sequence"/>
</dbReference>
<dbReference type="Gene3D" id="3.40.30.10">
    <property type="entry name" value="Glutaredoxin"/>
    <property type="match status" value="1"/>
</dbReference>
<dbReference type="SUPFAM" id="SSF52833">
    <property type="entry name" value="Thioredoxin-like"/>
    <property type="match status" value="2"/>
</dbReference>
<accession>A0A9N9BKE7</accession>